<proteinExistence type="predicted"/>
<evidence type="ECO:0000313" key="3">
    <source>
        <dbReference type="Proteomes" id="UP000827092"/>
    </source>
</evidence>
<accession>A0AAV6V7T5</accession>
<reference evidence="2 3" key="1">
    <citation type="journal article" date="2022" name="Nat. Ecol. Evol.">
        <title>A masculinizing supergene underlies an exaggerated male reproductive morph in a spider.</title>
        <authorList>
            <person name="Hendrickx F."/>
            <person name="De Corte Z."/>
            <person name="Sonet G."/>
            <person name="Van Belleghem S.M."/>
            <person name="Kostlbacher S."/>
            <person name="Vangestel C."/>
        </authorList>
    </citation>
    <scope>NUCLEOTIDE SEQUENCE [LARGE SCALE GENOMIC DNA]</scope>
    <source>
        <strain evidence="2">W744_W776</strain>
    </source>
</reference>
<feature type="region of interest" description="Disordered" evidence="1">
    <location>
        <begin position="45"/>
        <end position="69"/>
    </location>
</feature>
<gene>
    <name evidence="2" type="ORF">JTE90_026813</name>
</gene>
<sequence length="127" mass="14145">MAYSYVMAFCRRCGEERAEDFLVLAFSRVFPGINKKNEEKGGGQIRFKKIKGPGGSVTKRGRGERLGSTAAVSGPMCDFAEGGIRSTCSMTSPSPFSRAKRHCRCQFDEWAFGHSFVVRSKKRRSHP</sequence>
<dbReference type="EMBL" id="JAFNEN010000152">
    <property type="protein sequence ID" value="KAG8191778.1"/>
    <property type="molecule type" value="Genomic_DNA"/>
</dbReference>
<evidence type="ECO:0000313" key="2">
    <source>
        <dbReference type="EMBL" id="KAG8191778.1"/>
    </source>
</evidence>
<dbReference type="AlphaFoldDB" id="A0AAV6V7T5"/>
<name>A0AAV6V7T5_9ARAC</name>
<keyword evidence="3" id="KW-1185">Reference proteome</keyword>
<evidence type="ECO:0000256" key="1">
    <source>
        <dbReference type="SAM" id="MobiDB-lite"/>
    </source>
</evidence>
<dbReference type="Proteomes" id="UP000827092">
    <property type="component" value="Unassembled WGS sequence"/>
</dbReference>
<comment type="caution">
    <text evidence="2">The sequence shown here is derived from an EMBL/GenBank/DDBJ whole genome shotgun (WGS) entry which is preliminary data.</text>
</comment>
<organism evidence="2 3">
    <name type="scientific">Oedothorax gibbosus</name>
    <dbReference type="NCBI Taxonomy" id="931172"/>
    <lineage>
        <taxon>Eukaryota</taxon>
        <taxon>Metazoa</taxon>
        <taxon>Ecdysozoa</taxon>
        <taxon>Arthropoda</taxon>
        <taxon>Chelicerata</taxon>
        <taxon>Arachnida</taxon>
        <taxon>Araneae</taxon>
        <taxon>Araneomorphae</taxon>
        <taxon>Entelegynae</taxon>
        <taxon>Araneoidea</taxon>
        <taxon>Linyphiidae</taxon>
        <taxon>Erigoninae</taxon>
        <taxon>Oedothorax</taxon>
    </lineage>
</organism>
<protein>
    <submittedName>
        <fullName evidence="2">Uncharacterized protein</fullName>
    </submittedName>
</protein>